<dbReference type="PANTHER" id="PTHR42748">
    <property type="entry name" value="NITROGEN METABOLITE REPRESSION PROTEIN NMRA FAMILY MEMBER"/>
    <property type="match status" value="1"/>
</dbReference>
<dbReference type="InterPro" id="IPR008030">
    <property type="entry name" value="NmrA-like"/>
</dbReference>
<accession>A0A4T0MA96</accession>
<dbReference type="AlphaFoldDB" id="A0A4T0MA96"/>
<name>A0A4T0MA96_9BASI</name>
<dbReference type="SUPFAM" id="SSF51735">
    <property type="entry name" value="NAD(P)-binding Rossmann-fold domains"/>
    <property type="match status" value="2"/>
</dbReference>
<evidence type="ECO:0000256" key="1">
    <source>
        <dbReference type="ARBA" id="ARBA00006328"/>
    </source>
</evidence>
<evidence type="ECO:0000313" key="6">
    <source>
        <dbReference type="EMBL" id="TIC67960.1"/>
    </source>
</evidence>
<keyword evidence="2" id="KW-0521">NADP</keyword>
<evidence type="ECO:0000259" key="3">
    <source>
        <dbReference type="Pfam" id="PF05368"/>
    </source>
</evidence>
<feature type="domain" description="NmrA-like" evidence="3">
    <location>
        <begin position="310"/>
        <end position="604"/>
    </location>
</feature>
<dbReference type="InterPro" id="IPR051164">
    <property type="entry name" value="NmrA-like_oxidored"/>
</dbReference>
<dbReference type="EMBL" id="SPRX01000009">
    <property type="protein sequence ID" value="TIC67960.1"/>
    <property type="molecule type" value="Genomic_DNA"/>
</dbReference>
<evidence type="ECO:0000256" key="2">
    <source>
        <dbReference type="ARBA" id="ARBA00022857"/>
    </source>
</evidence>
<dbReference type="GO" id="GO:0005634">
    <property type="term" value="C:nucleus"/>
    <property type="evidence" value="ECO:0007669"/>
    <property type="project" value="TreeGrafter"/>
</dbReference>
<organism evidence="4 8">
    <name type="scientific">Wallemia mellicola</name>
    <dbReference type="NCBI Taxonomy" id="1708541"/>
    <lineage>
        <taxon>Eukaryota</taxon>
        <taxon>Fungi</taxon>
        <taxon>Dikarya</taxon>
        <taxon>Basidiomycota</taxon>
        <taxon>Wallemiomycotina</taxon>
        <taxon>Wallemiomycetes</taxon>
        <taxon>Wallemiales</taxon>
        <taxon>Wallemiaceae</taxon>
        <taxon>Wallemia</taxon>
    </lineage>
</organism>
<dbReference type="Proteomes" id="UP000310708">
    <property type="component" value="Unassembled WGS sequence"/>
</dbReference>
<dbReference type="InterPro" id="IPR036291">
    <property type="entry name" value="NAD(P)-bd_dom_sf"/>
</dbReference>
<evidence type="ECO:0000313" key="7">
    <source>
        <dbReference type="Proteomes" id="UP000307169"/>
    </source>
</evidence>
<evidence type="ECO:0000313" key="8">
    <source>
        <dbReference type="Proteomes" id="UP000310685"/>
    </source>
</evidence>
<sequence length="616" mass="68576">MSPTILVIGATGNTGRGVIETLPQLLKENNKDHRIIALTRSLETPESQAIDKLPTVEVIEKNWTTIDVDWLKSHDVIKIFIAPHIKLQQFTEESQLYLASLEAGVKYIVRVSTFKHFTSPTSPLFYGRQHWAVENLLSQPEFDKLNWTSLQPNLYGSTFLNSTASWIKTYRKTGKTDKLNIILDGDTPAAIISPADVGVVGAHLLSADDYKQHNRARYILAGPEDVTGKDLVKLAEEFTNAKIDNIEYRFTDWIKNLTAIGLPENVIPNVESGISIVWQGQASLSQAGNSKEIQFALPKRTVHDQIKAMIEGATGNTGKGLARTLPELLKNEGGNYRVVALTRSLSSPGAMKISQIGGIEVVEKDWTTIDAEWLKENHVEKAYVAAQNMVQQFTEESKLYLAMLEAGVKYLVRVSTFVHFINPASPVYYGRIHWALETMLSQPEFDSLNWTSLQPNYFGGFISVDAINWIKKHRETGDAGVLNVVFDKDAPVAAIDAEEVGIVAAHLLAADDYKKYNKGKYILNGPEDTNGQKLVEAVERLAGTRVKEVQYNYKDFIDRLPAFGIPENILASMFAGIKLMWSGKGSTSESTTSKEIAELYRPKNTIYDNLKNVLAD</sequence>
<protein>
    <submittedName>
        <fullName evidence="4">NAD(P)-binding protein</fullName>
    </submittedName>
</protein>
<comment type="similarity">
    <text evidence="1">Belongs to the NmrA-type oxidoreductase family.</text>
</comment>
<dbReference type="PANTHER" id="PTHR42748:SF31">
    <property type="entry name" value="NMRA-LIKE DOMAIN-CONTAINING PROTEIN-RELATED"/>
    <property type="match status" value="1"/>
</dbReference>
<dbReference type="Pfam" id="PF05368">
    <property type="entry name" value="NmrA"/>
    <property type="match status" value="2"/>
</dbReference>
<dbReference type="Gene3D" id="3.90.25.10">
    <property type="entry name" value="UDP-galactose 4-epimerase, domain 1"/>
    <property type="match status" value="2"/>
</dbReference>
<proteinExistence type="inferred from homology"/>
<evidence type="ECO:0000313" key="9">
    <source>
        <dbReference type="Proteomes" id="UP000310708"/>
    </source>
</evidence>
<reference evidence="7 8" key="1">
    <citation type="submission" date="2019-03" db="EMBL/GenBank/DDBJ databases">
        <title>Sequencing 25 genomes of Wallemia mellicola.</title>
        <authorList>
            <person name="Gostincar C."/>
        </authorList>
    </citation>
    <scope>NUCLEOTIDE SEQUENCE [LARGE SCALE GENOMIC DNA]</scope>
    <source>
        <strain evidence="5 7">EXF-1262</strain>
        <strain evidence="4 8">EXF-6152</strain>
        <strain evidence="6 9">EXF-757</strain>
    </source>
</reference>
<dbReference type="Gene3D" id="3.40.50.720">
    <property type="entry name" value="NAD(P)-binding Rossmann-like Domain"/>
    <property type="match status" value="2"/>
</dbReference>
<feature type="domain" description="NmrA-like" evidence="3">
    <location>
        <begin position="3"/>
        <end position="269"/>
    </location>
</feature>
<comment type="caution">
    <text evidence="4">The sequence shown here is derived from an EMBL/GenBank/DDBJ whole genome shotgun (WGS) entry which is preliminary data.</text>
</comment>
<evidence type="ECO:0000313" key="5">
    <source>
        <dbReference type="EMBL" id="TIC02765.1"/>
    </source>
</evidence>
<dbReference type="Proteomes" id="UP000307169">
    <property type="component" value="Unassembled WGS sequence"/>
</dbReference>
<dbReference type="EMBL" id="SPRC01000020">
    <property type="protein sequence ID" value="TIB79889.1"/>
    <property type="molecule type" value="Genomic_DNA"/>
</dbReference>
<dbReference type="EMBL" id="SPRH01000010">
    <property type="protein sequence ID" value="TIC02765.1"/>
    <property type="molecule type" value="Genomic_DNA"/>
</dbReference>
<evidence type="ECO:0000313" key="4">
    <source>
        <dbReference type="EMBL" id="TIB79889.1"/>
    </source>
</evidence>
<gene>
    <name evidence="6" type="ORF">E3Q01_01098</name>
    <name evidence="5" type="ORF">E3Q17_01260</name>
    <name evidence="4" type="ORF">E3Q22_02257</name>
</gene>
<dbReference type="Proteomes" id="UP000310685">
    <property type="component" value="Unassembled WGS sequence"/>
</dbReference>